<evidence type="ECO:0000313" key="2">
    <source>
        <dbReference type="EMBL" id="CAE0811846.1"/>
    </source>
</evidence>
<feature type="compositionally biased region" description="Basic and acidic residues" evidence="1">
    <location>
        <begin position="69"/>
        <end position="80"/>
    </location>
</feature>
<protein>
    <submittedName>
        <fullName evidence="2">Uncharacterized protein</fullName>
    </submittedName>
</protein>
<gene>
    <name evidence="2" type="ORF">EGYM00163_LOCUS22996</name>
</gene>
<feature type="region of interest" description="Disordered" evidence="1">
    <location>
        <begin position="1"/>
        <end position="139"/>
    </location>
</feature>
<name>A0A7S4D026_9EUGL</name>
<feature type="compositionally biased region" description="Basic and acidic residues" evidence="1">
    <location>
        <begin position="101"/>
        <end position="111"/>
    </location>
</feature>
<dbReference type="EMBL" id="HBJA01065207">
    <property type="protein sequence ID" value="CAE0811846.1"/>
    <property type="molecule type" value="Transcribed_RNA"/>
</dbReference>
<organism evidence="2">
    <name type="scientific">Eutreptiella gymnastica</name>
    <dbReference type="NCBI Taxonomy" id="73025"/>
    <lineage>
        <taxon>Eukaryota</taxon>
        <taxon>Discoba</taxon>
        <taxon>Euglenozoa</taxon>
        <taxon>Euglenida</taxon>
        <taxon>Spirocuta</taxon>
        <taxon>Euglenophyceae</taxon>
        <taxon>Eutreptiales</taxon>
        <taxon>Eutreptiaceae</taxon>
        <taxon>Eutreptiella</taxon>
    </lineage>
</organism>
<accession>A0A7S4D026</accession>
<sequence>MHTTYGTPLKCPSRNTENNHPISSPPKHPAQGSGKQKLYPGGRKRSWGQSQLAKSIRLKKQKQATKKQRASDVLKGDVREGTSPSNNIECPSGPLAQSARWRLEGIRHFEDGDAPQPRARPSSTPGTVGPTKLTYAPLH</sequence>
<evidence type="ECO:0000256" key="1">
    <source>
        <dbReference type="SAM" id="MobiDB-lite"/>
    </source>
</evidence>
<proteinExistence type="predicted"/>
<dbReference type="AlphaFoldDB" id="A0A7S4D026"/>
<reference evidence="2" key="1">
    <citation type="submission" date="2021-01" db="EMBL/GenBank/DDBJ databases">
        <authorList>
            <person name="Corre E."/>
            <person name="Pelletier E."/>
            <person name="Niang G."/>
            <person name="Scheremetjew M."/>
            <person name="Finn R."/>
            <person name="Kale V."/>
            <person name="Holt S."/>
            <person name="Cochrane G."/>
            <person name="Meng A."/>
            <person name="Brown T."/>
            <person name="Cohen L."/>
        </authorList>
    </citation>
    <scope>NUCLEOTIDE SEQUENCE</scope>
    <source>
        <strain evidence="2">CCMP1594</strain>
    </source>
</reference>
<feature type="compositionally biased region" description="Basic residues" evidence="1">
    <location>
        <begin position="56"/>
        <end position="68"/>
    </location>
</feature>
<feature type="compositionally biased region" description="Polar residues" evidence="1">
    <location>
        <begin position="13"/>
        <end position="22"/>
    </location>
</feature>